<feature type="compositionally biased region" description="Acidic residues" evidence="2">
    <location>
        <begin position="1123"/>
        <end position="1136"/>
    </location>
</feature>
<feature type="compositionally biased region" description="Basic and acidic residues" evidence="2">
    <location>
        <begin position="215"/>
        <end position="230"/>
    </location>
</feature>
<name>A0A7S4B3M1_CHRCT</name>
<proteinExistence type="predicted"/>
<dbReference type="Gene3D" id="2.60.450.20">
    <property type="match status" value="1"/>
</dbReference>
<accession>A0A7S4B3M1</accession>
<feature type="region of interest" description="Disordered" evidence="2">
    <location>
        <begin position="208"/>
        <end position="241"/>
    </location>
</feature>
<evidence type="ECO:0000313" key="3">
    <source>
        <dbReference type="EMBL" id="CAE0752793.1"/>
    </source>
</evidence>
<dbReference type="InterPro" id="IPR047002">
    <property type="entry name" value="Tcp10_C_sf"/>
</dbReference>
<feature type="region of interest" description="Disordered" evidence="2">
    <location>
        <begin position="1121"/>
        <end position="1142"/>
    </location>
</feature>
<dbReference type="EMBL" id="HBIZ01009198">
    <property type="protein sequence ID" value="CAE0752793.1"/>
    <property type="molecule type" value="Transcribed_RNA"/>
</dbReference>
<feature type="region of interest" description="Disordered" evidence="2">
    <location>
        <begin position="1694"/>
        <end position="1733"/>
    </location>
</feature>
<organism evidence="3">
    <name type="scientific">Chrysotila carterae</name>
    <name type="common">Marine alga</name>
    <name type="synonym">Syracosphaera carterae</name>
    <dbReference type="NCBI Taxonomy" id="13221"/>
    <lineage>
        <taxon>Eukaryota</taxon>
        <taxon>Haptista</taxon>
        <taxon>Haptophyta</taxon>
        <taxon>Prymnesiophyceae</taxon>
        <taxon>Isochrysidales</taxon>
        <taxon>Isochrysidaceae</taxon>
        <taxon>Chrysotila</taxon>
    </lineage>
</organism>
<protein>
    <submittedName>
        <fullName evidence="3">Uncharacterized protein</fullName>
    </submittedName>
</protein>
<feature type="region of interest" description="Disordered" evidence="2">
    <location>
        <begin position="456"/>
        <end position="475"/>
    </location>
</feature>
<dbReference type="GO" id="GO:1904158">
    <property type="term" value="P:axonemal central apparatus assembly"/>
    <property type="evidence" value="ECO:0007669"/>
    <property type="project" value="TreeGrafter"/>
</dbReference>
<feature type="coiled-coil region" evidence="1">
    <location>
        <begin position="1317"/>
        <end position="1359"/>
    </location>
</feature>
<feature type="compositionally biased region" description="Basic and acidic residues" evidence="2">
    <location>
        <begin position="466"/>
        <end position="475"/>
    </location>
</feature>
<dbReference type="GO" id="GO:1990716">
    <property type="term" value="C:axonemal central apparatus"/>
    <property type="evidence" value="ECO:0007669"/>
    <property type="project" value="TreeGrafter"/>
</dbReference>
<gene>
    <name evidence="3" type="ORF">PCAR00345_LOCUS5380</name>
</gene>
<feature type="compositionally biased region" description="Acidic residues" evidence="2">
    <location>
        <begin position="231"/>
        <end position="240"/>
    </location>
</feature>
<evidence type="ECO:0000256" key="1">
    <source>
        <dbReference type="SAM" id="Coils"/>
    </source>
</evidence>
<dbReference type="Pfam" id="PF14874">
    <property type="entry name" value="PapD-like"/>
    <property type="match status" value="1"/>
</dbReference>
<dbReference type="InterPro" id="IPR026173">
    <property type="entry name" value="SPAG17"/>
</dbReference>
<dbReference type="PANTHER" id="PTHR21963:SF1">
    <property type="entry name" value="SPERM-ASSOCIATED ANTIGEN 17"/>
    <property type="match status" value="1"/>
</dbReference>
<feature type="compositionally biased region" description="Basic and acidic residues" evidence="2">
    <location>
        <begin position="131"/>
        <end position="142"/>
    </location>
</feature>
<sequence>MADASAYAEAPTWRAHFSKLFLPSDLESEPLVTALAAGGSRRIRVLKAEELLAAAAAVKDSEIAVALKQFQTENAGHPAPASLLAKVIAAKVEEDRVAGLAAKSAPPPEPAATEAAVDTSSKAVKGNADLKGTKGPEPEAKEAPVATPAPSADKTADTFYLLADFPRNAEDCAALAPFGIGLDSAVSVKMTRAELSSLKAAAAEAAAAEPAAKGGKGDKKGKEAAKPKEEPVEEAADDSEAPLPPLWSELLEAAEAEQAGLQGCACVSATNLSAESVGSVHALAERVASLFYAVAEKKRMFEAYCGPLHRVAVPKLDADAHTAHYKRLLAAAPTHLIGVPYVLHCILEQVALACVDAAVADETAAADDLDQMAAFLEAQVDEATSLPSTRAKQHASAMAAAAATPVLLSHGDAVAVRAAVPPPYGLPAHEEASQADVVAIEQKLIDLLPIPGKARRAMPAQPTLSEQERATERSELHHFSRLAPADIDAAMQLRCLGALANSIDAARGAKNGTGWLLNDRPYAEELTPQVLAQRLLSLQASSLAPAALHSYHARDDVLMLALHTPVPDGRQSTDTWRCPLFDLAARPFAKWHKWLQKGLPDETVPQMPPLPSSGTLYEFDAAAADILTTCTCLYPSDHAMLRYVPSAMGMACHIAFRDGCFGALLRAPVEPPPPATLSLSYDGASRVELARENDVFGVRLSTRDGLEMALDCEGKLFMTRENAARIQPERDVEPQTSALAFHGVSASKVSLADATGAALESVYVRFSLAQASDLGSETRTASVSVGADVAFDGESVLTLDKGVPRPTVVLVELCAKEEYAGAQDALASAEVTLPDDKKGDFAEVVLRGDLPEMTINFSFQLRSNDPTAEVVPPPPSPPPHETCRLVLPTGTVVRRMSDGAMQTLQRNGNVGDYSPTGAHAHCWVCTNAAGLRMGETESGELFFVPAVAVASSTDPVTQHVVTTRADGTLILTRPDGSRMVQFADGTAIDLSAEACKYAGRGTVVVKADGYPTAQINLRTKAVVAHAPDGSVLSVADGKVTVGHASGMRIVMEAEGKAELTPAPLLAIPGRPDDEPSGVYKFDLAASSVSTKDPEGNSFSVVLGQGHTVELVLKDDLGGTVTVEGDEEEDTSNGEDPDWSHPPRLFECRADGTGVELLREQDLQPFFLARKEQSESGTCTIRDEPVPSDAGARCLSFLWSDALQAAREAAEAAALNTEAGALLGFMPKVQPAMQSVKLLHFRRLLRRTPLGPSDRAVLEKEIREMAIWHDDEAARAKEMHISDPRSAEEIEAEAAVQKELLQGKRFSQHESRDIASAVEAKQRELVAAYQAVRAEERREKAQQQQLAKEAADKAERERLEAIEAARPRKAADAPSRHGAFMDRLVRPVPSRGDLKWNGSAAATELLPRFDATRSFPSHTKRQPASQIVRAVLEDETGDSGSMHGDEAGEEEAAHSATGAGLNATAPFADSHLPFKGAATRDEMQDTVQHSSVDTFGKPRTLQPYDCSPEANGNTAAANPNTRNLLLEVPYKRGVRTTSINQRYLTQRSTFEAAFELMPSAANFGTLRAGCVYRLPFKLINVSSLQQRFNVKGGGPAVSVVTEAKGRVAAAGMNVAIEVEVGSPTPLELHEVLTVVTERETISLPVSATILSGDDYDAYLSSTSSSPRFLAAGAPVPRLISTSMRDPALLKTVRLQPGDTDAGRKAFTLPRPAASADEQPDEKAEKNDDDDELSD</sequence>
<evidence type="ECO:0000256" key="2">
    <source>
        <dbReference type="SAM" id="MobiDB-lite"/>
    </source>
</evidence>
<feature type="region of interest" description="Disordered" evidence="2">
    <location>
        <begin position="1435"/>
        <end position="1456"/>
    </location>
</feature>
<dbReference type="PANTHER" id="PTHR21963">
    <property type="entry name" value="PF6"/>
    <property type="match status" value="1"/>
</dbReference>
<reference evidence="3" key="1">
    <citation type="submission" date="2021-01" db="EMBL/GenBank/DDBJ databases">
        <authorList>
            <person name="Corre E."/>
            <person name="Pelletier E."/>
            <person name="Niang G."/>
            <person name="Scheremetjew M."/>
            <person name="Finn R."/>
            <person name="Kale V."/>
            <person name="Holt S."/>
            <person name="Cochrane G."/>
            <person name="Meng A."/>
            <person name="Brown T."/>
            <person name="Cohen L."/>
        </authorList>
    </citation>
    <scope>NUCLEOTIDE SEQUENCE</scope>
    <source>
        <strain evidence="3">CCMP645</strain>
    </source>
</reference>
<feature type="region of interest" description="Disordered" evidence="2">
    <location>
        <begin position="101"/>
        <end position="152"/>
    </location>
</feature>
<keyword evidence="1" id="KW-0175">Coiled coil</keyword>